<keyword evidence="1" id="KW-0677">Repeat</keyword>
<protein>
    <recommendedName>
        <fullName evidence="5">Tetratricopeptide repeat protein</fullName>
    </recommendedName>
</protein>
<keyword evidence="2" id="KW-0802">TPR repeat</keyword>
<accession>A0A9P1NPT7</accession>
<feature type="non-terminal residue" evidence="3">
    <location>
        <position position="254"/>
    </location>
</feature>
<evidence type="ECO:0000313" key="3">
    <source>
        <dbReference type="EMBL" id="CCD00777.1"/>
    </source>
</evidence>
<dbReference type="InterPro" id="IPR011990">
    <property type="entry name" value="TPR-like_helical_dom_sf"/>
</dbReference>
<dbReference type="EMBL" id="HE577328">
    <property type="protein sequence ID" value="CCD00777.1"/>
    <property type="molecule type" value="Genomic_DNA"/>
</dbReference>
<dbReference type="AlphaFoldDB" id="A0A9P1NPT7"/>
<dbReference type="SMART" id="SM00028">
    <property type="entry name" value="TPR"/>
    <property type="match status" value="3"/>
</dbReference>
<evidence type="ECO:0000313" key="4">
    <source>
        <dbReference type="Proteomes" id="UP000007319"/>
    </source>
</evidence>
<geneLocation type="plasmid" evidence="3 4">
    <name>AZOBR_p1</name>
</geneLocation>
<name>A0A9P1NPT7_9PROT</name>
<dbReference type="InterPro" id="IPR019734">
    <property type="entry name" value="TPR_rpt"/>
</dbReference>
<reference evidence="3 4" key="1">
    <citation type="journal article" date="2011" name="PLoS Genet.">
        <title>Azospirillum genomes reveal transition of bacteria from aquatic to terrestrial environments.</title>
        <authorList>
            <person name="Wisniewski-Dye F."/>
            <person name="Borziak K."/>
            <person name="Khalsa-Moyers G."/>
            <person name="Alexandre G."/>
            <person name="Sukharnikov L.O."/>
            <person name="Wuichet K."/>
            <person name="Hurst G.B."/>
            <person name="McDonald W.H."/>
            <person name="Robertson J.S."/>
            <person name="Barbe V."/>
            <person name="Calteau A."/>
            <person name="Rouy Z."/>
            <person name="Mangenot S."/>
            <person name="Prigent-Combaret C."/>
            <person name="Normand P."/>
            <person name="Boyer M."/>
            <person name="Siguier P."/>
            <person name="Dessaux Y."/>
            <person name="Elmerich C."/>
            <person name="Condemine G."/>
            <person name="Krishnen G."/>
            <person name="Kennedy I."/>
            <person name="Paterson A.H."/>
            <person name="Gonzalez V."/>
            <person name="Mavingui P."/>
            <person name="Zhulin I.B."/>
        </authorList>
    </citation>
    <scope>NUCLEOTIDE SEQUENCE [LARGE SCALE GENOMIC DNA]</scope>
    <source>
        <strain evidence="3 4">Sp245</strain>
    </source>
</reference>
<keyword evidence="3" id="KW-0614">Plasmid</keyword>
<sequence length="254" mass="26727">MPWPPRSATIRRAGWTRPGPSIIASCAARRATPTRFTCWASWKARAAGRARPCRCCAVPWHCCPATPDFLGNLARTLRAAGQPDAAERAFARTAALDPADAQIAFTLGALRLERGDAAGAAAAFAQALVRRPDFVEARINGANALAALGRAEDAARLRRQAVALAPAHPDALHNAAVSALADAGLDRPLSHARRLDPDLVERAGRVLVRALAADPRHGVAADALLGTVLSLVQAGQVPECLLDRAARYRPDGSA</sequence>
<keyword evidence="4" id="KW-1185">Reference proteome</keyword>
<dbReference type="Proteomes" id="UP000007319">
    <property type="component" value="Plasmid AZOBR_p1"/>
</dbReference>
<dbReference type="PANTHER" id="PTHR44227">
    <property type="match status" value="1"/>
</dbReference>
<dbReference type="KEGG" id="abs:AZOBR_p1120075"/>
<dbReference type="InterPro" id="IPR052346">
    <property type="entry name" value="O-mannosyl-transferase_TMTC"/>
</dbReference>
<organism evidence="3 4">
    <name type="scientific">Azospirillum baldaniorum</name>
    <dbReference type="NCBI Taxonomy" id="1064539"/>
    <lineage>
        <taxon>Bacteria</taxon>
        <taxon>Pseudomonadati</taxon>
        <taxon>Pseudomonadota</taxon>
        <taxon>Alphaproteobacteria</taxon>
        <taxon>Rhodospirillales</taxon>
        <taxon>Azospirillaceae</taxon>
        <taxon>Azospirillum</taxon>
    </lineage>
</organism>
<dbReference type="PANTHER" id="PTHR44227:SF3">
    <property type="entry name" value="PROTEIN O-MANNOSYL-TRANSFERASE TMTC4"/>
    <property type="match status" value="1"/>
</dbReference>
<evidence type="ECO:0008006" key="5">
    <source>
        <dbReference type="Google" id="ProtNLM"/>
    </source>
</evidence>
<dbReference type="Gene3D" id="1.25.40.10">
    <property type="entry name" value="Tetratricopeptide repeat domain"/>
    <property type="match status" value="1"/>
</dbReference>
<evidence type="ECO:0000256" key="1">
    <source>
        <dbReference type="ARBA" id="ARBA00022737"/>
    </source>
</evidence>
<proteinExistence type="predicted"/>
<dbReference type="SUPFAM" id="SSF48452">
    <property type="entry name" value="TPR-like"/>
    <property type="match status" value="1"/>
</dbReference>
<gene>
    <name evidence="3" type="ORF">AZOBR_p1120075</name>
</gene>
<evidence type="ECO:0000256" key="2">
    <source>
        <dbReference type="ARBA" id="ARBA00022803"/>
    </source>
</evidence>